<dbReference type="HOGENOM" id="CLU_296689_0_0_1"/>
<dbReference type="InterPro" id="IPR002110">
    <property type="entry name" value="Ankyrin_rpt"/>
</dbReference>
<name>A0A0A1T4E9_9HYPO</name>
<evidence type="ECO:0000256" key="2">
    <source>
        <dbReference type="ARBA" id="ARBA00023043"/>
    </source>
</evidence>
<dbReference type="STRING" id="1531966.A0A0A1T4E9"/>
<accession>A0A0A1T4E9</accession>
<dbReference type="InterPro" id="IPR036770">
    <property type="entry name" value="Ankyrin_rpt-contain_sf"/>
</dbReference>
<protein>
    <submittedName>
        <fullName evidence="3">Uncharacterized protein</fullName>
    </submittedName>
</protein>
<keyword evidence="4" id="KW-1185">Reference proteome</keyword>
<dbReference type="Proteomes" id="UP000039046">
    <property type="component" value="Unassembled WGS sequence"/>
</dbReference>
<gene>
    <name evidence="3" type="ORF">VHEMI01292</name>
</gene>
<evidence type="ECO:0000313" key="4">
    <source>
        <dbReference type="Proteomes" id="UP000039046"/>
    </source>
</evidence>
<dbReference type="Pfam" id="PF12796">
    <property type="entry name" value="Ank_2"/>
    <property type="match status" value="1"/>
</dbReference>
<dbReference type="SMART" id="SM00248">
    <property type="entry name" value="ANK"/>
    <property type="match status" value="5"/>
</dbReference>
<sequence length="1017" mass="112447">MNALKHKSMSFYSLGTNAKNNSSSSQGSLEFTRSNTRLSFAAPTSSTLFSGNGTVQDRDKATAMALLQKYSDGIFGKRKTDGFTAEQANPALIEYLAAPQKASSGVVSILLSASEDINYSTHRKNMLQKERLPTNIVQNATADRLCPWNIWTLVIGHADTASLYDAFAISVENNMVARVEKCLQVAAQRRTVFTPALTDALRATMQLVARDRSESRYLSLVLLLLKNSSSAHYPIIAQAKADADAAGYAVLYQMLHSFLPGRGSISSTSASATEKSRSPSQSLTAEDAKRLEMMVSPAALEQISLGYDQACDGFLAAFKEPSVQENTVKNAAILGDLLQHCAKHPPWLLPKSLQVIATLLSSSSFCPNVDAALYRSLTSPDLDSFDSYRDAAELLAHSAQPYTVNLILDTIPLGLHFKEFDLWRLHSLLEWGATAEHIQMALCLGLHARVNAKDAQPDALIQTLVGAVVDLEPGDGGVPDAHTRDLCRAISQCGNSEIMGKLQQRWDNQTKSLALAEAIVAKHDERVLLAMVAELKNKKMLPPFGLSLPEGHHPHLFLSLLLYPKSQVLLEALLKKGCSPDAEMEYYPSADFSSGVERITPLILALCQLNQVPSNEQISPGVIDLLVEKSNVNYQTERSMVTPLILAAKHRFTQVAINLLRRGAKPSPKDCSERSALFYASRNGDVAFVKALLAAGAPVDDGSLHEAARELHDEVAFYLMKKGASIQLRSTIKDHNHRTAWEEFLLQCNGNAGLGRIEATIRVLKSRQPLRDDEDFFMALDNPAPQQLLRALLNLGLMRLLRQAEMIKKVQTQVHGIVYYYSPTKYIEHDISQLSAALKTQVLGELRAMGCRDEFYAQQNNDRNPTQHDEYYSVQPKNFVPPPPILASEKNRVEAERRAIGAIRSKTEKERANRAFTEREAMWQARHTAAQAQLKERAKQEGKVAAQQADNKRQKQAHGFEMVAMAQSSLNAAIQKAGEREQQQRLAWVQRLRARREQLVSEAMDTFCLGAREILGK</sequence>
<dbReference type="OrthoDB" id="194358at2759"/>
<keyword evidence="2" id="KW-0040">ANK repeat</keyword>
<evidence type="ECO:0000313" key="3">
    <source>
        <dbReference type="EMBL" id="CEJ81147.1"/>
    </source>
</evidence>
<organism evidence="3 4">
    <name type="scientific">[Torrubiella] hemipterigena</name>
    <dbReference type="NCBI Taxonomy" id="1531966"/>
    <lineage>
        <taxon>Eukaryota</taxon>
        <taxon>Fungi</taxon>
        <taxon>Dikarya</taxon>
        <taxon>Ascomycota</taxon>
        <taxon>Pezizomycotina</taxon>
        <taxon>Sordariomycetes</taxon>
        <taxon>Hypocreomycetidae</taxon>
        <taxon>Hypocreales</taxon>
        <taxon>Clavicipitaceae</taxon>
        <taxon>Clavicipitaceae incertae sedis</taxon>
        <taxon>'Torrubiella' clade</taxon>
    </lineage>
</organism>
<dbReference type="EMBL" id="CDHN01000001">
    <property type="protein sequence ID" value="CEJ81147.1"/>
    <property type="molecule type" value="Genomic_DNA"/>
</dbReference>
<evidence type="ECO:0000256" key="1">
    <source>
        <dbReference type="ARBA" id="ARBA00022737"/>
    </source>
</evidence>
<dbReference type="SUPFAM" id="SSF48403">
    <property type="entry name" value="Ankyrin repeat"/>
    <property type="match status" value="1"/>
</dbReference>
<dbReference type="AlphaFoldDB" id="A0A0A1T4E9"/>
<dbReference type="Gene3D" id="1.25.40.20">
    <property type="entry name" value="Ankyrin repeat-containing domain"/>
    <property type="match status" value="1"/>
</dbReference>
<dbReference type="PANTHER" id="PTHR24198:SF165">
    <property type="entry name" value="ANKYRIN REPEAT-CONTAINING PROTEIN-RELATED"/>
    <property type="match status" value="1"/>
</dbReference>
<reference evidence="3 4" key="1">
    <citation type="journal article" date="2015" name="Genome Announc.">
        <title>Draft Genome Sequence and Gene Annotation of the Entomopathogenic Fungus Verticillium hemipterigenum.</title>
        <authorList>
            <person name="Horn F."/>
            <person name="Habel A."/>
            <person name="Scharf D.H."/>
            <person name="Dworschak J."/>
            <person name="Brakhage A.A."/>
            <person name="Guthke R."/>
            <person name="Hertweck C."/>
            <person name="Linde J."/>
        </authorList>
    </citation>
    <scope>NUCLEOTIDE SEQUENCE [LARGE SCALE GENOMIC DNA]</scope>
</reference>
<dbReference type="GO" id="GO:0005737">
    <property type="term" value="C:cytoplasm"/>
    <property type="evidence" value="ECO:0007669"/>
    <property type="project" value="TreeGrafter"/>
</dbReference>
<proteinExistence type="predicted"/>
<dbReference type="PANTHER" id="PTHR24198">
    <property type="entry name" value="ANKYRIN REPEAT AND PROTEIN KINASE DOMAIN-CONTAINING PROTEIN"/>
    <property type="match status" value="1"/>
</dbReference>
<keyword evidence="1" id="KW-0677">Repeat</keyword>